<sequence>MAKVDFELKQIQVFTAVAKTLSFSAAAKQLNVSQSAISQHIAKLESSYGVPLIQRHCRPVTLTDAGKKLFRFGEAWLSQAMNMHNELQLSHSSHMRVLRLGVIDSLTPVMAPLAVEHFSDKVQSLSVQSGVITGLNSAFQAGELDMLITASIAPESNTQNTFLLARDPYVLIAPSDKARLTFSEMVQQLSYIGYDKRSQIGKSIQSIFQQHDIQVSSTVSVDSFDTLSKLVSSGLGWGLVSAFSLQSITALSPYLIVRNVLEGNYSRDVYLVTSSTLPKDFVDYARKRFQGLLTKTVKGAIQKHFPLISFLD</sequence>
<dbReference type="GO" id="GO:0003700">
    <property type="term" value="F:DNA-binding transcription factor activity"/>
    <property type="evidence" value="ECO:0007669"/>
    <property type="project" value="InterPro"/>
</dbReference>
<evidence type="ECO:0000313" key="7">
    <source>
        <dbReference type="EMBL" id="TDW54395.1"/>
    </source>
</evidence>
<organism evidence="6 8">
    <name type="scientific">Oceanimonas baumannii</name>
    <dbReference type="NCBI Taxonomy" id="129578"/>
    <lineage>
        <taxon>Bacteria</taxon>
        <taxon>Pseudomonadati</taxon>
        <taxon>Pseudomonadota</taxon>
        <taxon>Gammaproteobacteria</taxon>
        <taxon>Aeromonadales</taxon>
        <taxon>Aeromonadaceae</taxon>
        <taxon>Oceanimonas</taxon>
    </lineage>
</organism>
<evidence type="ECO:0000256" key="3">
    <source>
        <dbReference type="ARBA" id="ARBA00023125"/>
    </source>
</evidence>
<accession>A0A235CAY6</accession>
<dbReference type="RefSeq" id="WP_094279706.1">
    <property type="nucleotide sequence ID" value="NZ_JAJGNK010000012.1"/>
</dbReference>
<evidence type="ECO:0000256" key="1">
    <source>
        <dbReference type="ARBA" id="ARBA00009437"/>
    </source>
</evidence>
<evidence type="ECO:0000259" key="5">
    <source>
        <dbReference type="PROSITE" id="PS50931"/>
    </source>
</evidence>
<gene>
    <name evidence="6" type="ORF">B6S09_17125</name>
    <name evidence="7" type="ORF">LY04_03476</name>
</gene>
<dbReference type="SUPFAM" id="SSF53850">
    <property type="entry name" value="Periplasmic binding protein-like II"/>
    <property type="match status" value="1"/>
</dbReference>
<dbReference type="PANTHER" id="PTHR30126:SF40">
    <property type="entry name" value="HTH-TYPE TRANSCRIPTIONAL REGULATOR GLTR"/>
    <property type="match status" value="1"/>
</dbReference>
<reference evidence="7 9" key="2">
    <citation type="submission" date="2019-03" db="EMBL/GenBank/DDBJ databases">
        <title>Genomic Encyclopedia of Archaeal and Bacterial Type Strains, Phase II (KMG-II): from individual species to whole genera.</title>
        <authorList>
            <person name="Goeker M."/>
        </authorList>
    </citation>
    <scope>NUCLEOTIDE SEQUENCE [LARGE SCALE GENOMIC DNA]</scope>
    <source>
        <strain evidence="7 9">DSM 15594</strain>
    </source>
</reference>
<reference evidence="6 8" key="1">
    <citation type="submission" date="2017-08" db="EMBL/GenBank/DDBJ databases">
        <title>Draft Genome Sequence of the Marine Bacterium Oceanimonas baumannii ATCC 700832.</title>
        <authorList>
            <person name="Mcclelland W.D."/>
            <person name="Brennan M.A."/>
            <person name="Trachtenberg A.M."/>
            <person name="Maclea K.S."/>
        </authorList>
    </citation>
    <scope>NUCLEOTIDE SEQUENCE [LARGE SCALE GENOMIC DNA]</scope>
    <source>
        <strain evidence="6 8">ATCC 700832</strain>
    </source>
</reference>
<proteinExistence type="inferred from homology"/>
<dbReference type="PRINTS" id="PR00039">
    <property type="entry name" value="HTHLYSR"/>
</dbReference>
<dbReference type="PROSITE" id="PS50931">
    <property type="entry name" value="HTH_LYSR"/>
    <property type="match status" value="1"/>
</dbReference>
<evidence type="ECO:0000256" key="4">
    <source>
        <dbReference type="ARBA" id="ARBA00023163"/>
    </source>
</evidence>
<dbReference type="Pfam" id="PF03466">
    <property type="entry name" value="LysR_substrate"/>
    <property type="match status" value="1"/>
</dbReference>
<evidence type="ECO:0000313" key="6">
    <source>
        <dbReference type="EMBL" id="OYD21137.1"/>
    </source>
</evidence>
<dbReference type="PANTHER" id="PTHR30126">
    <property type="entry name" value="HTH-TYPE TRANSCRIPTIONAL REGULATOR"/>
    <property type="match status" value="1"/>
</dbReference>
<dbReference type="AlphaFoldDB" id="A0A235CAY6"/>
<dbReference type="EMBL" id="SODO01000020">
    <property type="protein sequence ID" value="TDW54395.1"/>
    <property type="molecule type" value="Genomic_DNA"/>
</dbReference>
<keyword evidence="9" id="KW-1185">Reference proteome</keyword>
<feature type="domain" description="HTH lysR-type" evidence="5">
    <location>
        <begin position="6"/>
        <end position="63"/>
    </location>
</feature>
<dbReference type="Gene3D" id="3.40.190.10">
    <property type="entry name" value="Periplasmic binding protein-like II"/>
    <property type="match status" value="2"/>
</dbReference>
<dbReference type="InterPro" id="IPR036388">
    <property type="entry name" value="WH-like_DNA-bd_sf"/>
</dbReference>
<name>A0A235CAY6_9GAMM</name>
<comment type="caution">
    <text evidence="6">The sequence shown here is derived from an EMBL/GenBank/DDBJ whole genome shotgun (WGS) entry which is preliminary data.</text>
</comment>
<keyword evidence="4" id="KW-0804">Transcription</keyword>
<evidence type="ECO:0000313" key="9">
    <source>
        <dbReference type="Proteomes" id="UP000295058"/>
    </source>
</evidence>
<evidence type="ECO:0000313" key="8">
    <source>
        <dbReference type="Proteomes" id="UP000243640"/>
    </source>
</evidence>
<keyword evidence="3 7" id="KW-0238">DNA-binding</keyword>
<protein>
    <submittedName>
        <fullName evidence="7">DNA-binding transcriptional LysR family regulator</fullName>
    </submittedName>
</protein>
<dbReference type="OrthoDB" id="5289754at2"/>
<dbReference type="FunFam" id="1.10.10.10:FF:000001">
    <property type="entry name" value="LysR family transcriptional regulator"/>
    <property type="match status" value="1"/>
</dbReference>
<dbReference type="InterPro" id="IPR000847">
    <property type="entry name" value="LysR_HTH_N"/>
</dbReference>
<keyword evidence="2" id="KW-0805">Transcription regulation</keyword>
<dbReference type="InterPro" id="IPR036390">
    <property type="entry name" value="WH_DNA-bd_sf"/>
</dbReference>
<dbReference type="Proteomes" id="UP000243640">
    <property type="component" value="Unassembled WGS sequence"/>
</dbReference>
<dbReference type="InterPro" id="IPR005119">
    <property type="entry name" value="LysR_subst-bd"/>
</dbReference>
<dbReference type="Gene3D" id="1.10.10.10">
    <property type="entry name" value="Winged helix-like DNA-binding domain superfamily/Winged helix DNA-binding domain"/>
    <property type="match status" value="1"/>
</dbReference>
<dbReference type="GO" id="GO:0000976">
    <property type="term" value="F:transcription cis-regulatory region binding"/>
    <property type="evidence" value="ECO:0007669"/>
    <property type="project" value="TreeGrafter"/>
</dbReference>
<evidence type="ECO:0000256" key="2">
    <source>
        <dbReference type="ARBA" id="ARBA00023015"/>
    </source>
</evidence>
<dbReference type="CDD" id="cd05466">
    <property type="entry name" value="PBP2_LTTR_substrate"/>
    <property type="match status" value="1"/>
</dbReference>
<dbReference type="Pfam" id="PF00126">
    <property type="entry name" value="HTH_1"/>
    <property type="match status" value="1"/>
</dbReference>
<dbReference type="EMBL" id="NQJF01000019">
    <property type="protein sequence ID" value="OYD21137.1"/>
    <property type="molecule type" value="Genomic_DNA"/>
</dbReference>
<comment type="similarity">
    <text evidence="1">Belongs to the LysR transcriptional regulatory family.</text>
</comment>
<dbReference type="Proteomes" id="UP000295058">
    <property type="component" value="Unassembled WGS sequence"/>
</dbReference>
<dbReference type="SUPFAM" id="SSF46785">
    <property type="entry name" value="Winged helix' DNA-binding domain"/>
    <property type="match status" value="1"/>
</dbReference>